<dbReference type="EMBL" id="CP144752">
    <property type="protein sequence ID" value="WVZ91361.1"/>
    <property type="molecule type" value="Genomic_DNA"/>
</dbReference>
<proteinExistence type="predicted"/>
<evidence type="ECO:0000313" key="2">
    <source>
        <dbReference type="Proteomes" id="UP001341281"/>
    </source>
</evidence>
<dbReference type="AlphaFoldDB" id="A0AAQ3XB62"/>
<protein>
    <submittedName>
        <fullName evidence="1">Uncharacterized protein</fullName>
    </submittedName>
</protein>
<sequence>MCGDDDCGTSEFQRRLITCVQELCSCRVGEELCTLTSDYGGRWSCSSCLEGLGGRRSMDPMPTLGLKVFVIVQLCTCIFHDTDTTLPAAPKAAFLFAYHEKLVQVWGLLLKYDIVAMLPNLPKAQQQHG</sequence>
<keyword evidence="2" id="KW-1185">Reference proteome</keyword>
<organism evidence="1 2">
    <name type="scientific">Paspalum notatum var. saurae</name>
    <dbReference type="NCBI Taxonomy" id="547442"/>
    <lineage>
        <taxon>Eukaryota</taxon>
        <taxon>Viridiplantae</taxon>
        <taxon>Streptophyta</taxon>
        <taxon>Embryophyta</taxon>
        <taxon>Tracheophyta</taxon>
        <taxon>Spermatophyta</taxon>
        <taxon>Magnoliopsida</taxon>
        <taxon>Liliopsida</taxon>
        <taxon>Poales</taxon>
        <taxon>Poaceae</taxon>
        <taxon>PACMAD clade</taxon>
        <taxon>Panicoideae</taxon>
        <taxon>Andropogonodae</taxon>
        <taxon>Paspaleae</taxon>
        <taxon>Paspalinae</taxon>
        <taxon>Paspalum</taxon>
    </lineage>
</organism>
<gene>
    <name evidence="1" type="ORF">U9M48_037547</name>
</gene>
<name>A0AAQ3XB62_PASNO</name>
<evidence type="ECO:0000313" key="1">
    <source>
        <dbReference type="EMBL" id="WVZ91361.1"/>
    </source>
</evidence>
<accession>A0AAQ3XB62</accession>
<dbReference type="Proteomes" id="UP001341281">
    <property type="component" value="Chromosome 08"/>
</dbReference>
<reference evidence="1 2" key="1">
    <citation type="submission" date="2024-02" db="EMBL/GenBank/DDBJ databases">
        <title>High-quality chromosome-scale genome assembly of Pensacola bahiagrass (Paspalum notatum Flugge var. saurae).</title>
        <authorList>
            <person name="Vega J.M."/>
            <person name="Podio M."/>
            <person name="Orjuela J."/>
            <person name="Siena L.A."/>
            <person name="Pessino S.C."/>
            <person name="Combes M.C."/>
            <person name="Mariac C."/>
            <person name="Albertini E."/>
            <person name="Pupilli F."/>
            <person name="Ortiz J.P.A."/>
            <person name="Leblanc O."/>
        </authorList>
    </citation>
    <scope>NUCLEOTIDE SEQUENCE [LARGE SCALE GENOMIC DNA]</scope>
    <source>
        <strain evidence="1">R1</strain>
        <tissue evidence="1">Leaf</tissue>
    </source>
</reference>